<protein>
    <submittedName>
        <fullName evidence="7">FAD/FMN-containing dehydrogenase</fullName>
    </submittedName>
</protein>
<evidence type="ECO:0000256" key="4">
    <source>
        <dbReference type="ARBA" id="ARBA00022827"/>
    </source>
</evidence>
<evidence type="ECO:0000256" key="3">
    <source>
        <dbReference type="ARBA" id="ARBA00022630"/>
    </source>
</evidence>
<dbReference type="InterPro" id="IPR006094">
    <property type="entry name" value="Oxid_FAD_bind_N"/>
</dbReference>
<keyword evidence="8" id="KW-1185">Reference proteome</keyword>
<dbReference type="GO" id="GO:0016491">
    <property type="term" value="F:oxidoreductase activity"/>
    <property type="evidence" value="ECO:0007669"/>
    <property type="project" value="UniProtKB-KW"/>
</dbReference>
<comment type="cofactor">
    <cofactor evidence="1">
        <name>FAD</name>
        <dbReference type="ChEBI" id="CHEBI:57692"/>
    </cofactor>
</comment>
<dbReference type="EMBL" id="FNKK01000002">
    <property type="protein sequence ID" value="SDQ31236.1"/>
    <property type="molecule type" value="Genomic_DNA"/>
</dbReference>
<dbReference type="AlphaFoldDB" id="A0A1H0ZW06"/>
<evidence type="ECO:0000256" key="2">
    <source>
        <dbReference type="ARBA" id="ARBA00005466"/>
    </source>
</evidence>
<evidence type="ECO:0000313" key="8">
    <source>
        <dbReference type="Proteomes" id="UP000217103"/>
    </source>
</evidence>
<dbReference type="Gene3D" id="3.40.462.20">
    <property type="match status" value="1"/>
</dbReference>
<dbReference type="Pfam" id="PF01565">
    <property type="entry name" value="FAD_binding_4"/>
    <property type="match status" value="1"/>
</dbReference>
<evidence type="ECO:0000259" key="6">
    <source>
        <dbReference type="PROSITE" id="PS51387"/>
    </source>
</evidence>
<dbReference type="Pfam" id="PF08031">
    <property type="entry name" value="BBE"/>
    <property type="match status" value="1"/>
</dbReference>
<dbReference type="PANTHER" id="PTHR42973">
    <property type="entry name" value="BINDING OXIDOREDUCTASE, PUTATIVE (AFU_ORTHOLOGUE AFUA_1G17690)-RELATED"/>
    <property type="match status" value="1"/>
</dbReference>
<reference evidence="7 8" key="1">
    <citation type="submission" date="2016-10" db="EMBL/GenBank/DDBJ databases">
        <authorList>
            <person name="de Groot N.N."/>
        </authorList>
    </citation>
    <scope>NUCLEOTIDE SEQUENCE [LARGE SCALE GENOMIC DNA]</scope>
    <source>
        <strain evidence="7 8">DSM 43794</strain>
    </source>
</reference>
<evidence type="ECO:0000313" key="7">
    <source>
        <dbReference type="EMBL" id="SDQ31236.1"/>
    </source>
</evidence>
<dbReference type="InterPro" id="IPR012951">
    <property type="entry name" value="BBE"/>
</dbReference>
<name>A0A1H0ZW06_9ACTN</name>
<proteinExistence type="inferred from homology"/>
<dbReference type="PROSITE" id="PS51387">
    <property type="entry name" value="FAD_PCMH"/>
    <property type="match status" value="1"/>
</dbReference>
<accession>A0A1H0ZW06</accession>
<keyword evidence="4" id="KW-0274">FAD</keyword>
<sequence length="460" mass="49195">MTLSVEHTTDLVRALRREFDGRVIAPGDSGYDQARAVYAGTVDRRPAAIVRPRDAAQVARVVAVARESGLPLAVRSGGHSNAGHGVCDGGVVVDLRGMKRIDIDVEGRTAWAEAGLTAREYTVAAGAHGLATGFGDTGTVGIGGLTLGGGIGYLVRKHGLTVDDLLAAEIVTAAGEILHVDAEHHPDLFWALRGGGGNFGVVTRFRYRLHELPSVVGGMLVLPATAQTVHGFVAEAEAAPEELSTIADVMPAPPLPFLPEEHHGRLAIMAMMCFAGPEEEGRRVVDRFRALAPPLADLVQPMLYAAIYPAEEDLHPIAEFTNLFLDRVDHDTAATIIHYLRSSTAALPAIQLRVLGGKMARIPVDATAFPHRRSRIMANVAAIYDDPAESSLHRAWVAEFAAAIRQSDRGAYVNFLADEGGERVRAAYPNGAYERLAAVKAVYDPDNLFRLNQNIPPATT</sequence>
<dbReference type="SUPFAM" id="SSF56176">
    <property type="entry name" value="FAD-binding/transporter-associated domain-like"/>
    <property type="match status" value="1"/>
</dbReference>
<dbReference type="PANTHER" id="PTHR42973:SF39">
    <property type="entry name" value="FAD-BINDING PCMH-TYPE DOMAIN-CONTAINING PROTEIN"/>
    <property type="match status" value="1"/>
</dbReference>
<dbReference type="InterPro" id="IPR016167">
    <property type="entry name" value="FAD-bd_PCMH_sub1"/>
</dbReference>
<feature type="domain" description="FAD-binding PCMH-type" evidence="6">
    <location>
        <begin position="42"/>
        <end position="212"/>
    </location>
</feature>
<evidence type="ECO:0000256" key="1">
    <source>
        <dbReference type="ARBA" id="ARBA00001974"/>
    </source>
</evidence>
<evidence type="ECO:0000256" key="5">
    <source>
        <dbReference type="ARBA" id="ARBA00023002"/>
    </source>
</evidence>
<gene>
    <name evidence="7" type="ORF">SAMN04489764_0159</name>
</gene>
<dbReference type="InterPro" id="IPR016166">
    <property type="entry name" value="FAD-bd_PCMH"/>
</dbReference>
<comment type="similarity">
    <text evidence="2">Belongs to the oxygen-dependent FAD-linked oxidoreductase family.</text>
</comment>
<dbReference type="GO" id="GO:0071949">
    <property type="term" value="F:FAD binding"/>
    <property type="evidence" value="ECO:0007669"/>
    <property type="project" value="InterPro"/>
</dbReference>
<dbReference type="RefSeq" id="WP_165634674.1">
    <property type="nucleotide sequence ID" value="NZ_FNKK01000002.1"/>
</dbReference>
<dbReference type="InterPro" id="IPR050416">
    <property type="entry name" value="FAD-linked_Oxidoreductase"/>
</dbReference>
<dbReference type="Proteomes" id="UP000217103">
    <property type="component" value="Unassembled WGS sequence"/>
</dbReference>
<dbReference type="InterPro" id="IPR036318">
    <property type="entry name" value="FAD-bd_PCMH-like_sf"/>
</dbReference>
<dbReference type="Gene3D" id="3.30.43.10">
    <property type="entry name" value="Uridine Diphospho-n-acetylenolpyruvylglucosamine Reductase, domain 2"/>
    <property type="match status" value="1"/>
</dbReference>
<dbReference type="Gene3D" id="3.30.465.10">
    <property type="match status" value="1"/>
</dbReference>
<keyword evidence="3" id="KW-0285">Flavoprotein</keyword>
<keyword evidence="5" id="KW-0560">Oxidoreductase</keyword>
<organism evidence="7 8">
    <name type="scientific">Thermostaphylospora chromogena</name>
    <dbReference type="NCBI Taxonomy" id="35622"/>
    <lineage>
        <taxon>Bacteria</taxon>
        <taxon>Bacillati</taxon>
        <taxon>Actinomycetota</taxon>
        <taxon>Actinomycetes</taxon>
        <taxon>Streptosporangiales</taxon>
        <taxon>Thermomonosporaceae</taxon>
        <taxon>Thermostaphylospora</taxon>
    </lineage>
</organism>
<dbReference type="InterPro" id="IPR016169">
    <property type="entry name" value="FAD-bd_PCMH_sub2"/>
</dbReference>
<dbReference type="STRING" id="35622.SAMN04489764_0159"/>